<evidence type="ECO:0000256" key="1">
    <source>
        <dbReference type="SAM" id="Phobius"/>
    </source>
</evidence>
<accession>A0A9P0XHA5</accession>
<evidence type="ECO:0000313" key="2">
    <source>
        <dbReference type="EMBL" id="CAH4034920.1"/>
    </source>
</evidence>
<protein>
    <submittedName>
        <fullName evidence="2">Uncharacterized protein</fullName>
    </submittedName>
</protein>
<comment type="caution">
    <text evidence="2">The sequence shown here is derived from an EMBL/GenBank/DDBJ whole genome shotgun (WGS) entry which is preliminary data.</text>
</comment>
<dbReference type="EMBL" id="CALOZG010000042">
    <property type="protein sequence ID" value="CAH4034920.1"/>
    <property type="molecule type" value="Genomic_DNA"/>
</dbReference>
<organism evidence="2 3">
    <name type="scientific">Pieris brassicae</name>
    <name type="common">White butterfly</name>
    <name type="synonym">Large white butterfly</name>
    <dbReference type="NCBI Taxonomy" id="7116"/>
    <lineage>
        <taxon>Eukaryota</taxon>
        <taxon>Metazoa</taxon>
        <taxon>Ecdysozoa</taxon>
        <taxon>Arthropoda</taxon>
        <taxon>Hexapoda</taxon>
        <taxon>Insecta</taxon>
        <taxon>Pterygota</taxon>
        <taxon>Neoptera</taxon>
        <taxon>Endopterygota</taxon>
        <taxon>Lepidoptera</taxon>
        <taxon>Glossata</taxon>
        <taxon>Ditrysia</taxon>
        <taxon>Papilionoidea</taxon>
        <taxon>Pieridae</taxon>
        <taxon>Pierinae</taxon>
        <taxon>Pieris</taxon>
    </lineage>
</organism>
<name>A0A9P0XHA5_PIEBR</name>
<keyword evidence="3" id="KW-1185">Reference proteome</keyword>
<dbReference type="Proteomes" id="UP001152562">
    <property type="component" value="Unassembled WGS sequence"/>
</dbReference>
<gene>
    <name evidence="2" type="ORF">PIBRA_LOCUS11046</name>
</gene>
<reference evidence="2" key="1">
    <citation type="submission" date="2022-05" db="EMBL/GenBank/DDBJ databases">
        <authorList>
            <person name="Okamura Y."/>
        </authorList>
    </citation>
    <scope>NUCLEOTIDE SEQUENCE</scope>
</reference>
<feature type="transmembrane region" description="Helical" evidence="1">
    <location>
        <begin position="65"/>
        <end position="84"/>
    </location>
</feature>
<sequence length="138" mass="15289">MSLPYKQCRPSTSRIQKLAIKQSSIYPSLTHPTLFPLTNGKINKDSIGSTVDIQLSISAESIQSFAVLFWLAVLCGCVSLGSLVRRLGVASSRSRPRPASFFEWCSVCANSALYVHTTIAGRWECDPRGRLKSRYNAY</sequence>
<dbReference type="AlphaFoldDB" id="A0A9P0XHA5"/>
<proteinExistence type="predicted"/>
<evidence type="ECO:0000313" key="3">
    <source>
        <dbReference type="Proteomes" id="UP001152562"/>
    </source>
</evidence>
<keyword evidence="1" id="KW-0812">Transmembrane</keyword>
<keyword evidence="1" id="KW-0472">Membrane</keyword>
<keyword evidence="1" id="KW-1133">Transmembrane helix</keyword>